<organism evidence="1 2">
    <name type="scientific">Urbifossiella limnaea</name>
    <dbReference type="NCBI Taxonomy" id="2528023"/>
    <lineage>
        <taxon>Bacteria</taxon>
        <taxon>Pseudomonadati</taxon>
        <taxon>Planctomycetota</taxon>
        <taxon>Planctomycetia</taxon>
        <taxon>Gemmatales</taxon>
        <taxon>Gemmataceae</taxon>
        <taxon>Urbifossiella</taxon>
    </lineage>
</organism>
<dbReference type="Gene3D" id="3.40.720.10">
    <property type="entry name" value="Alkaline Phosphatase, subunit A"/>
    <property type="match status" value="1"/>
</dbReference>
<dbReference type="EMBL" id="CP036273">
    <property type="protein sequence ID" value="QDU23879.1"/>
    <property type="molecule type" value="Genomic_DNA"/>
</dbReference>
<evidence type="ECO:0000313" key="2">
    <source>
        <dbReference type="Proteomes" id="UP000319576"/>
    </source>
</evidence>
<sequence length="456" mass="49638">MTRRDALRSSALGFGWLALADLLAAADPPPRDPLAPRPPHFTPKAKRVIFLFMHGGPSQVDTFDHKPRLAADDGKPLPFPLPRVVSSATGSLLKSPFAFRQHGQSGAWASELFPHIAARADDLCFIKSMHGSNSRHGGALLELHTGSDTFVRPSMGSWVTYGLGTEGRDLPGFVSICPTLTHGGVNNYSSAFLPAAYQATPLGNAGTPAGRAAVPFVRGTTPPAQQRLEIDLLADLERQRTTAPDAAAEGRIQSFETAFRMQAAAPLAQDLSKETAETHRLYGIDEPATENFGRQCLMARRFAEAGVRFVQCTHSYKWDQHENLKRDHTTNAREVDKPVAGLLADLKRRGLLADTLVIWGGEFGRTPVAQGKDGRDHNPHGFTMFLAGGGVKAGHSHGATDDYGYFAVENKVHVHDLHATMLHLLGLDHTRLTYRHAGRDFRLTDVHGEVVREVLA</sequence>
<gene>
    <name evidence="1" type="ORF">ETAA1_58890</name>
</gene>
<dbReference type="AlphaFoldDB" id="A0A517Y2B8"/>
<evidence type="ECO:0000313" key="1">
    <source>
        <dbReference type="EMBL" id="QDU23879.1"/>
    </source>
</evidence>
<accession>A0A517Y2B8</accession>
<dbReference type="Pfam" id="PF07394">
    <property type="entry name" value="DUF1501"/>
    <property type="match status" value="1"/>
</dbReference>
<dbReference type="InterPro" id="IPR010869">
    <property type="entry name" value="DUF1501"/>
</dbReference>
<dbReference type="OrthoDB" id="127333at2"/>
<dbReference type="InterPro" id="IPR017850">
    <property type="entry name" value="Alkaline_phosphatase_core_sf"/>
</dbReference>
<keyword evidence="2" id="KW-1185">Reference proteome</keyword>
<protein>
    <recommendedName>
        <fullName evidence="3">DUF1501 domain-containing protein</fullName>
    </recommendedName>
</protein>
<dbReference type="SUPFAM" id="SSF53649">
    <property type="entry name" value="Alkaline phosphatase-like"/>
    <property type="match status" value="1"/>
</dbReference>
<dbReference type="PANTHER" id="PTHR43737:SF1">
    <property type="entry name" value="DUF1501 DOMAIN-CONTAINING PROTEIN"/>
    <property type="match status" value="1"/>
</dbReference>
<evidence type="ECO:0008006" key="3">
    <source>
        <dbReference type="Google" id="ProtNLM"/>
    </source>
</evidence>
<name>A0A517Y2B8_9BACT</name>
<dbReference type="PANTHER" id="PTHR43737">
    <property type="entry name" value="BLL7424 PROTEIN"/>
    <property type="match status" value="1"/>
</dbReference>
<dbReference type="KEGG" id="uli:ETAA1_58890"/>
<dbReference type="RefSeq" id="WP_145244091.1">
    <property type="nucleotide sequence ID" value="NZ_CP036273.1"/>
</dbReference>
<proteinExistence type="predicted"/>
<reference evidence="1 2" key="1">
    <citation type="submission" date="2019-02" db="EMBL/GenBank/DDBJ databases">
        <title>Deep-cultivation of Planctomycetes and their phenomic and genomic characterization uncovers novel biology.</title>
        <authorList>
            <person name="Wiegand S."/>
            <person name="Jogler M."/>
            <person name="Boedeker C."/>
            <person name="Pinto D."/>
            <person name="Vollmers J."/>
            <person name="Rivas-Marin E."/>
            <person name="Kohn T."/>
            <person name="Peeters S.H."/>
            <person name="Heuer A."/>
            <person name="Rast P."/>
            <person name="Oberbeckmann S."/>
            <person name="Bunk B."/>
            <person name="Jeske O."/>
            <person name="Meyerdierks A."/>
            <person name="Storesund J.E."/>
            <person name="Kallscheuer N."/>
            <person name="Luecker S."/>
            <person name="Lage O.M."/>
            <person name="Pohl T."/>
            <person name="Merkel B.J."/>
            <person name="Hornburger P."/>
            <person name="Mueller R.-W."/>
            <person name="Bruemmer F."/>
            <person name="Labrenz M."/>
            <person name="Spormann A.M."/>
            <person name="Op den Camp H."/>
            <person name="Overmann J."/>
            <person name="Amann R."/>
            <person name="Jetten M.S.M."/>
            <person name="Mascher T."/>
            <person name="Medema M.H."/>
            <person name="Devos D.P."/>
            <person name="Kaster A.-K."/>
            <person name="Ovreas L."/>
            <person name="Rohde M."/>
            <person name="Galperin M.Y."/>
            <person name="Jogler C."/>
        </authorList>
    </citation>
    <scope>NUCLEOTIDE SEQUENCE [LARGE SCALE GENOMIC DNA]</scope>
    <source>
        <strain evidence="1 2">ETA_A1</strain>
    </source>
</reference>
<dbReference type="Proteomes" id="UP000319576">
    <property type="component" value="Chromosome"/>
</dbReference>